<keyword evidence="2" id="KW-0677">Repeat</keyword>
<keyword evidence="4" id="KW-1185">Reference proteome</keyword>
<dbReference type="InterPro" id="IPR015915">
    <property type="entry name" value="Kelch-typ_b-propeller"/>
</dbReference>
<dbReference type="AlphaFoldDB" id="A0A6A6MRP4"/>
<evidence type="ECO:0000313" key="4">
    <source>
        <dbReference type="Proteomes" id="UP000467840"/>
    </source>
</evidence>
<name>A0A6A6MRP4_HEVBR</name>
<proteinExistence type="predicted"/>
<dbReference type="PANTHER" id="PTHR46344">
    <property type="entry name" value="OS02G0202900 PROTEIN"/>
    <property type="match status" value="1"/>
</dbReference>
<reference evidence="3 4" key="1">
    <citation type="journal article" date="2020" name="Mol. Plant">
        <title>The Chromosome-Based Rubber Tree Genome Provides New Insights into Spurge Genome Evolution and Rubber Biosynthesis.</title>
        <authorList>
            <person name="Liu J."/>
            <person name="Shi C."/>
            <person name="Shi C.C."/>
            <person name="Li W."/>
            <person name="Zhang Q.J."/>
            <person name="Zhang Y."/>
            <person name="Li K."/>
            <person name="Lu H.F."/>
            <person name="Shi C."/>
            <person name="Zhu S.T."/>
            <person name="Xiao Z.Y."/>
            <person name="Nan H."/>
            <person name="Yue Y."/>
            <person name="Zhu X.G."/>
            <person name="Wu Y."/>
            <person name="Hong X.N."/>
            <person name="Fan G.Y."/>
            <person name="Tong Y."/>
            <person name="Zhang D."/>
            <person name="Mao C.L."/>
            <person name="Liu Y.L."/>
            <person name="Hao S.J."/>
            <person name="Liu W.Q."/>
            <person name="Lv M.Q."/>
            <person name="Zhang H.B."/>
            <person name="Liu Y."/>
            <person name="Hu-Tang G.R."/>
            <person name="Wang J.P."/>
            <person name="Wang J.H."/>
            <person name="Sun Y.H."/>
            <person name="Ni S.B."/>
            <person name="Chen W.B."/>
            <person name="Zhang X.C."/>
            <person name="Jiao Y.N."/>
            <person name="Eichler E.E."/>
            <person name="Li G.H."/>
            <person name="Liu X."/>
            <person name="Gao L.Z."/>
        </authorList>
    </citation>
    <scope>NUCLEOTIDE SEQUENCE [LARGE SCALE GENOMIC DNA]</scope>
    <source>
        <strain evidence="4">cv. GT1</strain>
        <tissue evidence="3">Leaf</tissue>
    </source>
</reference>
<accession>A0A6A6MRP4</accession>
<sequence length="210" mass="23052">MYDPEKDVWISIPDLHRSHNSACSGVVIGGKVHVLHKGLSTVQVLDNLGSGWIVEDYGWLQGPMAVVHGALYVMSHGLICKQEGKRRKIVVSASEFRRRIGFAMTGLGDDIYVIGGLIGPDRWNWDIKPMSDVDILTVGGERPTWRQAAPMTKCRGVFETSSATLKVMKALEPIEWCSMGWGGQDLTWGSSRSITATSASGIYRSGLFDL</sequence>
<evidence type="ECO:0000256" key="1">
    <source>
        <dbReference type="ARBA" id="ARBA00022441"/>
    </source>
</evidence>
<organism evidence="3 4">
    <name type="scientific">Hevea brasiliensis</name>
    <name type="common">Para rubber tree</name>
    <name type="synonym">Siphonia brasiliensis</name>
    <dbReference type="NCBI Taxonomy" id="3981"/>
    <lineage>
        <taxon>Eukaryota</taxon>
        <taxon>Viridiplantae</taxon>
        <taxon>Streptophyta</taxon>
        <taxon>Embryophyta</taxon>
        <taxon>Tracheophyta</taxon>
        <taxon>Spermatophyta</taxon>
        <taxon>Magnoliopsida</taxon>
        <taxon>eudicotyledons</taxon>
        <taxon>Gunneridae</taxon>
        <taxon>Pentapetalae</taxon>
        <taxon>rosids</taxon>
        <taxon>fabids</taxon>
        <taxon>Malpighiales</taxon>
        <taxon>Euphorbiaceae</taxon>
        <taxon>Crotonoideae</taxon>
        <taxon>Micrandreae</taxon>
        <taxon>Hevea</taxon>
    </lineage>
</organism>
<keyword evidence="1" id="KW-0880">Kelch repeat</keyword>
<dbReference type="Gene3D" id="2.120.10.80">
    <property type="entry name" value="Kelch-type beta propeller"/>
    <property type="match status" value="1"/>
</dbReference>
<dbReference type="PANTHER" id="PTHR46344:SF21">
    <property type="entry name" value="F-BOX_KELCH-REPEAT PROTEIN SKIP30 ISOFORM X2"/>
    <property type="match status" value="1"/>
</dbReference>
<dbReference type="SUPFAM" id="SSF117281">
    <property type="entry name" value="Kelch motif"/>
    <property type="match status" value="1"/>
</dbReference>
<dbReference type="Proteomes" id="UP000467840">
    <property type="component" value="Chromosome 15"/>
</dbReference>
<evidence type="ECO:0000313" key="3">
    <source>
        <dbReference type="EMBL" id="KAF2314853.1"/>
    </source>
</evidence>
<protein>
    <submittedName>
        <fullName evidence="3">Uncharacterized protein</fullName>
    </submittedName>
</protein>
<dbReference type="EMBL" id="JAAGAX010000005">
    <property type="protein sequence ID" value="KAF2314853.1"/>
    <property type="molecule type" value="Genomic_DNA"/>
</dbReference>
<evidence type="ECO:0000256" key="2">
    <source>
        <dbReference type="ARBA" id="ARBA00022737"/>
    </source>
</evidence>
<comment type="caution">
    <text evidence="3">The sequence shown here is derived from an EMBL/GenBank/DDBJ whole genome shotgun (WGS) entry which is preliminary data.</text>
</comment>
<gene>
    <name evidence="3" type="ORF">GH714_036933</name>
</gene>